<evidence type="ECO:0000259" key="1">
    <source>
        <dbReference type="Pfam" id="PF13847"/>
    </source>
</evidence>
<dbReference type="STRING" id="1121391.SAMN02745206_00096"/>
<dbReference type="GO" id="GO:0032259">
    <property type="term" value="P:methylation"/>
    <property type="evidence" value="ECO:0007669"/>
    <property type="project" value="UniProtKB-KW"/>
</dbReference>
<name>A0A1M4SH20_9BACT</name>
<keyword evidence="3" id="KW-1185">Reference proteome</keyword>
<protein>
    <submittedName>
        <fullName evidence="2">Ubiquinone/menaquinone biosynthesis C-methylase UbiE</fullName>
    </submittedName>
</protein>
<gene>
    <name evidence="2" type="ORF">SAMN02745206_00096</name>
</gene>
<dbReference type="Gene3D" id="3.40.50.150">
    <property type="entry name" value="Vaccinia Virus protein VP39"/>
    <property type="match status" value="1"/>
</dbReference>
<accession>A0A1M4SH20</accession>
<dbReference type="Pfam" id="PF13847">
    <property type="entry name" value="Methyltransf_31"/>
    <property type="match status" value="1"/>
</dbReference>
<dbReference type="InterPro" id="IPR029063">
    <property type="entry name" value="SAM-dependent_MTases_sf"/>
</dbReference>
<evidence type="ECO:0000313" key="2">
    <source>
        <dbReference type="EMBL" id="SHE31458.1"/>
    </source>
</evidence>
<evidence type="ECO:0000313" key="3">
    <source>
        <dbReference type="Proteomes" id="UP000184076"/>
    </source>
</evidence>
<dbReference type="InterPro" id="IPR025714">
    <property type="entry name" value="Methyltranfer_dom"/>
</dbReference>
<keyword evidence="2" id="KW-0830">Ubiquinone</keyword>
<sequence length="245" mass="27018">MAGGNAKVRVIQTYRRLYRAGASPSLPVLGGRAMARSLGYPEDVLRAVDDALWNRFFPCGNPLPYLDVRPGQRILNLGSGVGLDAFFVRQTLSSAATVVNLDIAYEALAAGLRAFGNQPGEAGGVHWVQADGEILPFTEKCFHWVVLNGVFNVFPEKDRIVRELARVAAPCGRLVVADLVRNGPLPDECRNEPEGWVWCLNGSETCEEIARLMEGAGFLDVRFHEWICQAEPFWRCVFTARKSPA</sequence>
<dbReference type="SUPFAM" id="SSF53335">
    <property type="entry name" value="S-adenosyl-L-methionine-dependent methyltransferases"/>
    <property type="match status" value="1"/>
</dbReference>
<keyword evidence="2" id="KW-0808">Transferase</keyword>
<dbReference type="CDD" id="cd02440">
    <property type="entry name" value="AdoMet_MTases"/>
    <property type="match status" value="1"/>
</dbReference>
<dbReference type="GO" id="GO:0008168">
    <property type="term" value="F:methyltransferase activity"/>
    <property type="evidence" value="ECO:0007669"/>
    <property type="project" value="UniProtKB-KW"/>
</dbReference>
<dbReference type="AlphaFoldDB" id="A0A1M4SH20"/>
<dbReference type="EMBL" id="FQVB01000003">
    <property type="protein sequence ID" value="SHE31458.1"/>
    <property type="molecule type" value="Genomic_DNA"/>
</dbReference>
<dbReference type="Proteomes" id="UP000184076">
    <property type="component" value="Unassembled WGS sequence"/>
</dbReference>
<feature type="domain" description="Methyltransferase" evidence="1">
    <location>
        <begin position="71"/>
        <end position="217"/>
    </location>
</feature>
<proteinExistence type="predicted"/>
<keyword evidence="2" id="KW-0489">Methyltransferase</keyword>
<reference evidence="3" key="1">
    <citation type="submission" date="2016-11" db="EMBL/GenBank/DDBJ databases">
        <authorList>
            <person name="Varghese N."/>
            <person name="Submissions S."/>
        </authorList>
    </citation>
    <scope>NUCLEOTIDE SEQUENCE [LARGE SCALE GENOMIC DNA]</scope>
    <source>
        <strain evidence="3">DSM 9756</strain>
    </source>
</reference>
<organism evidence="2 3">
    <name type="scientific">Desulfacinum infernum DSM 9756</name>
    <dbReference type="NCBI Taxonomy" id="1121391"/>
    <lineage>
        <taxon>Bacteria</taxon>
        <taxon>Pseudomonadati</taxon>
        <taxon>Thermodesulfobacteriota</taxon>
        <taxon>Syntrophobacteria</taxon>
        <taxon>Syntrophobacterales</taxon>
        <taxon>Syntrophobacteraceae</taxon>
        <taxon>Desulfacinum</taxon>
    </lineage>
</organism>